<comment type="catalytic activity">
    <reaction evidence="1">
        <text>a beta-lactam + H2O = a substituted beta-amino acid</text>
        <dbReference type="Rhea" id="RHEA:20401"/>
        <dbReference type="ChEBI" id="CHEBI:15377"/>
        <dbReference type="ChEBI" id="CHEBI:35627"/>
        <dbReference type="ChEBI" id="CHEBI:140347"/>
        <dbReference type="EC" id="3.5.2.6"/>
    </reaction>
</comment>
<dbReference type="Pfam" id="PF03717">
    <property type="entry name" value="PBP_dimer"/>
    <property type="match status" value="1"/>
</dbReference>
<dbReference type="CDD" id="cd06577">
    <property type="entry name" value="PASTA_pknB"/>
    <property type="match status" value="1"/>
</dbReference>
<comment type="similarity">
    <text evidence="3">Belongs to the transpeptidase family.</text>
</comment>
<dbReference type="Gene3D" id="3.40.710.10">
    <property type="entry name" value="DD-peptidase/beta-lactamase superfamily"/>
    <property type="match status" value="1"/>
</dbReference>
<feature type="domain" description="PASTA" evidence="10">
    <location>
        <begin position="690"/>
        <end position="750"/>
    </location>
</feature>
<dbReference type="InterPro" id="IPR001460">
    <property type="entry name" value="PCN-bd_Tpept"/>
</dbReference>
<dbReference type="RefSeq" id="WP_005398366.1">
    <property type="nucleotide sequence ID" value="NZ_JH601088.1"/>
</dbReference>
<dbReference type="InterPro" id="IPR005311">
    <property type="entry name" value="PBP_dimer"/>
</dbReference>
<evidence type="ECO:0000256" key="3">
    <source>
        <dbReference type="ARBA" id="ARBA00007171"/>
    </source>
</evidence>
<evidence type="ECO:0000256" key="8">
    <source>
        <dbReference type="ARBA" id="ARBA00023136"/>
    </source>
</evidence>
<dbReference type="Gene3D" id="3.90.1310.10">
    <property type="entry name" value="Penicillin-binding protein 2a (Domain 2)"/>
    <property type="match status" value="1"/>
</dbReference>
<proteinExistence type="inferred from homology"/>
<keyword evidence="7" id="KW-0378">Hydrolase</keyword>
<dbReference type="PANTHER" id="PTHR30627">
    <property type="entry name" value="PEPTIDOGLYCAN D,D-TRANSPEPTIDASE"/>
    <property type="match status" value="1"/>
</dbReference>
<comment type="similarity">
    <text evidence="4">Belongs to the class-D beta-lactamase family.</text>
</comment>
<name>H3NNL1_9FIRM</name>
<dbReference type="SUPFAM" id="SSF56519">
    <property type="entry name" value="Penicillin binding protein dimerisation domain"/>
    <property type="match status" value="1"/>
</dbReference>
<dbReference type="CDD" id="cd06576">
    <property type="entry name" value="PASTA_Pbp2x-like_1"/>
    <property type="match status" value="1"/>
</dbReference>
<dbReference type="EC" id="3.5.2.6" evidence="5"/>
<dbReference type="HOGENOM" id="CLU_009289_6_0_9"/>
<dbReference type="GO" id="GO:0005886">
    <property type="term" value="C:plasma membrane"/>
    <property type="evidence" value="ECO:0007669"/>
    <property type="project" value="TreeGrafter"/>
</dbReference>
<evidence type="ECO:0000256" key="4">
    <source>
        <dbReference type="ARBA" id="ARBA00007898"/>
    </source>
</evidence>
<dbReference type="PROSITE" id="PS51178">
    <property type="entry name" value="PASTA"/>
    <property type="match status" value="1"/>
</dbReference>
<dbReference type="SUPFAM" id="SSF56601">
    <property type="entry name" value="beta-lactamase/transpeptidase-like"/>
    <property type="match status" value="1"/>
</dbReference>
<keyword evidence="6" id="KW-0732">Signal</keyword>
<comment type="subcellular location">
    <subcellularLocation>
        <location evidence="2">Membrane</location>
    </subcellularLocation>
</comment>
<dbReference type="eggNOG" id="COG0768">
    <property type="taxonomic scope" value="Bacteria"/>
</dbReference>
<keyword evidence="9" id="KW-0046">Antibiotic resistance</keyword>
<dbReference type="GeneID" id="96998915"/>
<evidence type="ECO:0000256" key="2">
    <source>
        <dbReference type="ARBA" id="ARBA00004370"/>
    </source>
</evidence>
<evidence type="ECO:0000256" key="5">
    <source>
        <dbReference type="ARBA" id="ARBA00012865"/>
    </source>
</evidence>
<dbReference type="GO" id="GO:0046677">
    <property type="term" value="P:response to antibiotic"/>
    <property type="evidence" value="ECO:0007669"/>
    <property type="project" value="UniProtKB-KW"/>
</dbReference>
<evidence type="ECO:0000256" key="6">
    <source>
        <dbReference type="ARBA" id="ARBA00022729"/>
    </source>
</evidence>
<evidence type="ECO:0000256" key="9">
    <source>
        <dbReference type="ARBA" id="ARBA00023251"/>
    </source>
</evidence>
<dbReference type="InterPro" id="IPR012338">
    <property type="entry name" value="Beta-lactam/transpept-like"/>
</dbReference>
<evidence type="ECO:0000259" key="10">
    <source>
        <dbReference type="PROSITE" id="PS51178"/>
    </source>
</evidence>
<reference evidence="11 12" key="1">
    <citation type="submission" date="2012-01" db="EMBL/GenBank/DDBJ databases">
        <title>The Genome Sequence of Helcococcus kunzii ATCC 51366.</title>
        <authorList>
            <consortium name="The Broad Institute Genome Sequencing Platform"/>
            <person name="Earl A."/>
            <person name="Ward D."/>
            <person name="Feldgarden M."/>
            <person name="Gevers D."/>
            <person name="Huys G."/>
            <person name="Young S.K."/>
            <person name="Zeng Q."/>
            <person name="Gargeya S."/>
            <person name="Fitzgerald M."/>
            <person name="Haas B."/>
            <person name="Abouelleil A."/>
            <person name="Alvarado L."/>
            <person name="Arachchi H.M."/>
            <person name="Berlin A."/>
            <person name="Chapman S.B."/>
            <person name="Gearin G."/>
            <person name="Goldberg J."/>
            <person name="Griggs A."/>
            <person name="Gujja S."/>
            <person name="Hansen M."/>
            <person name="Heiman D."/>
            <person name="Howarth C."/>
            <person name="Larimer J."/>
            <person name="Lui A."/>
            <person name="MacDonald P.J.P."/>
            <person name="McCowen C."/>
            <person name="Montmayeur A."/>
            <person name="Murphy C."/>
            <person name="Neiman D."/>
            <person name="Pearson M."/>
            <person name="Priest M."/>
            <person name="Roberts A."/>
            <person name="Saif S."/>
            <person name="Shea T."/>
            <person name="Sisk P."/>
            <person name="Stolte C."/>
            <person name="Sykes S."/>
            <person name="Wortman J."/>
            <person name="Nusbaum C."/>
            <person name="Birren B."/>
        </authorList>
    </citation>
    <scope>NUCLEOTIDE SEQUENCE [LARGE SCALE GENOMIC DNA]</scope>
    <source>
        <strain evidence="11 12">ATCC 51366</strain>
    </source>
</reference>
<dbReference type="PANTHER" id="PTHR30627:SF6">
    <property type="entry name" value="BETA-LACTAMASE YBXI-RELATED"/>
    <property type="match status" value="1"/>
</dbReference>
<gene>
    <name evidence="11" type="ORF">HMPREF9709_00922</name>
</gene>
<dbReference type="SUPFAM" id="SSF54184">
    <property type="entry name" value="Penicillin-binding protein 2x (pbp-2x), c-terminal domain"/>
    <property type="match status" value="1"/>
</dbReference>
<dbReference type="GO" id="GO:0008658">
    <property type="term" value="F:penicillin binding"/>
    <property type="evidence" value="ECO:0007669"/>
    <property type="project" value="InterPro"/>
</dbReference>
<comment type="caution">
    <text evidence="11">The sequence shown here is derived from an EMBL/GenBank/DDBJ whole genome shotgun (WGS) entry which is preliminary data.</text>
</comment>
<dbReference type="AlphaFoldDB" id="H3NNL1"/>
<dbReference type="Pfam" id="PF03793">
    <property type="entry name" value="PASTA"/>
    <property type="match status" value="2"/>
</dbReference>
<organism evidence="11 12">
    <name type="scientific">Helcococcus kunzii ATCC 51366</name>
    <dbReference type="NCBI Taxonomy" id="883114"/>
    <lineage>
        <taxon>Bacteria</taxon>
        <taxon>Bacillati</taxon>
        <taxon>Bacillota</taxon>
        <taxon>Tissierellia</taxon>
        <taxon>Tissierellales</taxon>
        <taxon>Peptoniphilaceae</taxon>
        <taxon>Helcococcus</taxon>
    </lineage>
</organism>
<evidence type="ECO:0000256" key="1">
    <source>
        <dbReference type="ARBA" id="ARBA00001526"/>
    </source>
</evidence>
<dbReference type="InterPro" id="IPR050515">
    <property type="entry name" value="Beta-lactam/transpept"/>
</dbReference>
<evidence type="ECO:0000256" key="7">
    <source>
        <dbReference type="ARBA" id="ARBA00022801"/>
    </source>
</evidence>
<accession>H3NNL1</accession>
<protein>
    <recommendedName>
        <fullName evidence="5">beta-lactamase</fullName>
        <ecNumber evidence="5">3.5.2.6</ecNumber>
    </recommendedName>
</protein>
<evidence type="ECO:0000313" key="12">
    <source>
        <dbReference type="Proteomes" id="UP000004191"/>
    </source>
</evidence>
<dbReference type="GO" id="GO:0071555">
    <property type="term" value="P:cell wall organization"/>
    <property type="evidence" value="ECO:0007669"/>
    <property type="project" value="TreeGrafter"/>
</dbReference>
<dbReference type="InterPro" id="IPR005543">
    <property type="entry name" value="PASTA_dom"/>
</dbReference>
<dbReference type="EMBL" id="AGEI01000021">
    <property type="protein sequence ID" value="EHR33986.1"/>
    <property type="molecule type" value="Genomic_DNA"/>
</dbReference>
<dbReference type="InterPro" id="IPR036138">
    <property type="entry name" value="PBP_dimer_sf"/>
</dbReference>
<sequence length="751" mass="85807">MSKKRNKRKMLRTNVKISFSTLLLAFLLLGFIYRLVNLQIVDKYQYKTKGNVAAKVGKVIKPERGNILDRNGNPLAISRKIDSLYLLPVISEEESKKAKEVLRNDVEFEKLDKEKQEELRKQASKAIYKNEEIQKIAKILDIKAEEIYKLIDKGKEGFIYNSLNKSQKSQIELLNLPYLLFMPVDERFYPNNELASNAIGFIEDDVAKYGLEKYYDKFLSGESGYREFYKSVNGTEIPYTKTENKNSEDAKNIKSTIDIELQNILYKHLKDAMITTRSMSATAVLMNPNNGEVLAMQSFPTFDSNKPRDLSSEIDKLFLSNLDDKKQVDYLFRKWENNAVSMEYDPGSVYKVVTTAIALETNSDIKKKIYQDDGFYELAPGVVIKSWRFWDPHGPQNLREALKNSSNPVFVQVAKDIGKEKYVEYGHTLRLGKKTGIDLPNEINGFFPKDANISDVDFGTMSYGHYVNVSPIQILSTLNSIVNGGRYYKPRVVKEIMDKSNEKVFDISEEYLGNTISETTSKEVKEYLEYTAESYGLNTEELKFGAKTGTTEKYNTHSIFKNESDTIESVFTSIFVTYPSDNPKYTLLVVFDEPLSHTLAADTAKPVAKDIMYDVAEYDLGRPLKNDNNKDLVKIPNLIGKTFEEASKILDESNILAKTNQKIGRYNIISDQNPKENNLIRANSSISLRFSDNIKVPSMIDMNTETAKKILELNNVNYKISGEGDKIISQSIKEGEIINQNQEIIFYTEER</sequence>
<dbReference type="GO" id="GO:0008800">
    <property type="term" value="F:beta-lactamase activity"/>
    <property type="evidence" value="ECO:0007669"/>
    <property type="project" value="UniProtKB-EC"/>
</dbReference>
<evidence type="ECO:0000313" key="11">
    <source>
        <dbReference type="EMBL" id="EHR33986.1"/>
    </source>
</evidence>
<dbReference type="OrthoDB" id="9757901at2"/>
<dbReference type="Proteomes" id="UP000004191">
    <property type="component" value="Unassembled WGS sequence"/>
</dbReference>
<dbReference type="PATRIC" id="fig|883114.3.peg.912"/>
<keyword evidence="12" id="KW-1185">Reference proteome</keyword>
<dbReference type="STRING" id="883114.HMPREF9709_00922"/>
<dbReference type="Pfam" id="PF00905">
    <property type="entry name" value="Transpeptidase"/>
    <property type="match status" value="1"/>
</dbReference>
<dbReference type="SMART" id="SM00740">
    <property type="entry name" value="PASTA"/>
    <property type="match status" value="2"/>
</dbReference>
<keyword evidence="8" id="KW-0472">Membrane</keyword>